<dbReference type="OrthoDB" id="456100at2"/>
<organism evidence="1 2">
    <name type="scientific">[Phormidium ambiguum] IAM M-71</name>
    <dbReference type="NCBI Taxonomy" id="454136"/>
    <lineage>
        <taxon>Bacteria</taxon>
        <taxon>Bacillati</taxon>
        <taxon>Cyanobacteriota</taxon>
        <taxon>Cyanophyceae</taxon>
        <taxon>Oscillatoriophycideae</taxon>
        <taxon>Aerosakkonematales</taxon>
        <taxon>Aerosakkonemataceae</taxon>
        <taxon>Floridanema</taxon>
    </lineage>
</organism>
<proteinExistence type="predicted"/>
<protein>
    <submittedName>
        <fullName evidence="1">Uncharacterized protein</fullName>
    </submittedName>
</protein>
<name>A0A1U7ISQ0_9CYAN</name>
<evidence type="ECO:0000313" key="2">
    <source>
        <dbReference type="Proteomes" id="UP000185860"/>
    </source>
</evidence>
<sequence>MLTEERNEKDMELWRKLFESEIIYIQNRQEFLNHSTNRVATIEKALHNPAERGTALRLIEYCTTEECQSLFDDLVILASVSHADIELARKAILSLPKTWLLANIENSAELLLKDGTDEEYRRLLELYIHIDEGLTQKLVNQALNHPDPDIQEVGSDFQGYMRKSDRHTITQVHNC</sequence>
<gene>
    <name evidence="1" type="ORF">NIES2119_02695</name>
</gene>
<dbReference type="Proteomes" id="UP000185860">
    <property type="component" value="Unassembled WGS sequence"/>
</dbReference>
<dbReference type="STRING" id="454136.NIES2119_02695"/>
<dbReference type="AlphaFoldDB" id="A0A1U7ISQ0"/>
<comment type="caution">
    <text evidence="1">The sequence shown here is derived from an EMBL/GenBank/DDBJ whole genome shotgun (WGS) entry which is preliminary data.</text>
</comment>
<reference evidence="1 2" key="1">
    <citation type="submission" date="2016-11" db="EMBL/GenBank/DDBJ databases">
        <title>Draft Genome Sequences of Nine Cyanobacterial Strains from Diverse Habitats.</title>
        <authorList>
            <person name="Zhu T."/>
            <person name="Hou S."/>
            <person name="Lu X."/>
            <person name="Hess W.R."/>
        </authorList>
    </citation>
    <scope>NUCLEOTIDE SEQUENCE [LARGE SCALE GENOMIC DNA]</scope>
    <source>
        <strain evidence="1 2">IAM M-71</strain>
    </source>
</reference>
<dbReference type="RefSeq" id="WP_073591918.1">
    <property type="nucleotide sequence ID" value="NZ_MRCE01000002.1"/>
</dbReference>
<dbReference type="EMBL" id="MRCE01000002">
    <property type="protein sequence ID" value="OKH40537.1"/>
    <property type="molecule type" value="Genomic_DNA"/>
</dbReference>
<accession>A0A1U7ISQ0</accession>
<evidence type="ECO:0000313" key="1">
    <source>
        <dbReference type="EMBL" id="OKH40537.1"/>
    </source>
</evidence>